<dbReference type="GO" id="GO:0016787">
    <property type="term" value="F:hydrolase activity"/>
    <property type="evidence" value="ECO:0007669"/>
    <property type="project" value="UniProtKB-KW"/>
</dbReference>
<dbReference type="PANTHER" id="PTHR30143:SF0">
    <property type="entry name" value="2-KETO-4-PENTENOATE HYDRATASE"/>
    <property type="match status" value="1"/>
</dbReference>
<reference evidence="3 4" key="1">
    <citation type="journal article" date="2018" name="Int. J. Syst. Evol. Microbiol.">
        <title>Uliginosibacterium sediminicola sp. nov., isolated from freshwater sediment.</title>
        <authorList>
            <person name="Hwang W.M."/>
            <person name="Kim S.M."/>
            <person name="Kang K."/>
            <person name="Ahn T.Y."/>
        </authorList>
    </citation>
    <scope>NUCLEOTIDE SEQUENCE [LARGE SCALE GENOMIC DNA]</scope>
    <source>
        <strain evidence="3 4">M1-21</strain>
    </source>
</reference>
<keyword evidence="3" id="KW-0378">Hydrolase</keyword>
<dbReference type="Pfam" id="PF01557">
    <property type="entry name" value="FAA_hydrolase"/>
    <property type="match status" value="1"/>
</dbReference>
<accession>A0ABU9YWR3</accession>
<keyword evidence="4" id="KW-1185">Reference proteome</keyword>
<dbReference type="Gene3D" id="3.90.850.10">
    <property type="entry name" value="Fumarylacetoacetase-like, C-terminal domain"/>
    <property type="match status" value="1"/>
</dbReference>
<name>A0ABU9YWR3_9RHOO</name>
<dbReference type="RefSeq" id="WP_345918712.1">
    <property type="nucleotide sequence ID" value="NZ_JBDIVE010000002.1"/>
</dbReference>
<dbReference type="Proteomes" id="UP001410394">
    <property type="component" value="Unassembled WGS sequence"/>
</dbReference>
<dbReference type="InterPro" id="IPR036663">
    <property type="entry name" value="Fumarylacetoacetase_C_sf"/>
</dbReference>
<evidence type="ECO:0000256" key="1">
    <source>
        <dbReference type="ARBA" id="ARBA00023239"/>
    </source>
</evidence>
<dbReference type="InterPro" id="IPR011234">
    <property type="entry name" value="Fumarylacetoacetase-like_C"/>
</dbReference>
<evidence type="ECO:0000313" key="4">
    <source>
        <dbReference type="Proteomes" id="UP001410394"/>
    </source>
</evidence>
<dbReference type="PANTHER" id="PTHR30143">
    <property type="entry name" value="ACID HYDRATASE"/>
    <property type="match status" value="1"/>
</dbReference>
<dbReference type="EMBL" id="JBDIVE010000002">
    <property type="protein sequence ID" value="MEN3067949.1"/>
    <property type="molecule type" value="Genomic_DNA"/>
</dbReference>
<dbReference type="InterPro" id="IPR050772">
    <property type="entry name" value="Hydratase-Decarb/MhpD_sf"/>
</dbReference>
<proteinExistence type="predicted"/>
<evidence type="ECO:0000259" key="2">
    <source>
        <dbReference type="Pfam" id="PF01557"/>
    </source>
</evidence>
<feature type="domain" description="Fumarylacetoacetase-like C-terminal" evidence="2">
    <location>
        <begin position="90"/>
        <end position="231"/>
    </location>
</feature>
<comment type="caution">
    <text evidence="3">The sequence shown here is derived from an EMBL/GenBank/DDBJ whole genome shotgun (WGS) entry which is preliminary data.</text>
</comment>
<sequence>MNPDDIQQLATRLITARNTQQALTAEECSAIQIDTREHAYAVQAAIWQRKYGTQRPRAWKIGNGTDSPEPICAAMPEVLAHASHTPHTRFRTLGIECEIAVRFARPLPPRAAPYSYDEVVAAIGSRHVAIEVVDTALANYEAAGALLRLADNMLHGSFVLGETISEDCAQAWPTLKAQSFINGKLIAEQTGGHPHRDPLTLLPWWANEGALRWGGIQAGDIVTTGTWNGMHFAIAPESFEARFCADDAHTLGCARLSFGD</sequence>
<organism evidence="3 4">
    <name type="scientific">Uliginosibacterium sediminicola</name>
    <dbReference type="NCBI Taxonomy" id="2024550"/>
    <lineage>
        <taxon>Bacteria</taxon>
        <taxon>Pseudomonadati</taxon>
        <taxon>Pseudomonadota</taxon>
        <taxon>Betaproteobacteria</taxon>
        <taxon>Rhodocyclales</taxon>
        <taxon>Zoogloeaceae</taxon>
        <taxon>Uliginosibacterium</taxon>
    </lineage>
</organism>
<keyword evidence="1" id="KW-0456">Lyase</keyword>
<protein>
    <submittedName>
        <fullName evidence="3">Fumarylacetoacetate hydrolase family protein</fullName>
    </submittedName>
</protein>
<dbReference type="SUPFAM" id="SSF56529">
    <property type="entry name" value="FAH"/>
    <property type="match status" value="1"/>
</dbReference>
<gene>
    <name evidence="3" type="ORF">ABDB84_05610</name>
</gene>
<evidence type="ECO:0000313" key="3">
    <source>
        <dbReference type="EMBL" id="MEN3067949.1"/>
    </source>
</evidence>